<dbReference type="Proteomes" id="UP000216207">
    <property type="component" value="Unassembled WGS sequence"/>
</dbReference>
<evidence type="ECO:0000313" key="2">
    <source>
        <dbReference type="Proteomes" id="UP000216207"/>
    </source>
</evidence>
<proteinExistence type="predicted"/>
<organism evidence="1 2">
    <name type="scientific">Shouchella clausii</name>
    <name type="common">Alkalihalobacillus clausii</name>
    <dbReference type="NCBI Taxonomy" id="79880"/>
    <lineage>
        <taxon>Bacteria</taxon>
        <taxon>Bacillati</taxon>
        <taxon>Bacillota</taxon>
        <taxon>Bacilli</taxon>
        <taxon>Bacillales</taxon>
        <taxon>Bacillaceae</taxon>
        <taxon>Shouchella</taxon>
    </lineage>
</organism>
<dbReference type="RefSeq" id="WP_073304073.1">
    <property type="nucleotide sequence ID" value="NZ_BOQS01000008.1"/>
</dbReference>
<name>A0A268P4S4_SHOCL</name>
<dbReference type="EMBL" id="NPCC01000004">
    <property type="protein sequence ID" value="PAE90766.1"/>
    <property type="molecule type" value="Genomic_DNA"/>
</dbReference>
<accession>A0A268P4S4</accession>
<comment type="caution">
    <text evidence="1">The sequence shown here is derived from an EMBL/GenBank/DDBJ whole genome shotgun (WGS) entry which is preliminary data.</text>
</comment>
<protein>
    <submittedName>
        <fullName evidence="1">Uncharacterized protein</fullName>
    </submittedName>
</protein>
<evidence type="ECO:0000313" key="1">
    <source>
        <dbReference type="EMBL" id="PAE90766.1"/>
    </source>
</evidence>
<dbReference type="AlphaFoldDB" id="A0A268P4S4"/>
<sequence length="188" mass="21126">MFKNNKQEIRTNYELALLEKAQKMIPQVPPLPWRQQTVLSASGVIAAGWDSKENIILISSNSGYSINHSMTGERILRDRDTDRTENNIIDRGLKFIIPESAEEIEIFGIEAGDGVHLTDEGWSLEVIYPWWPRASVIIDHVFVQGYEYLLNATMLDIPRLDGWIKCGFAPSGNQFMVIGSGGAVVYAK</sequence>
<gene>
    <name evidence="1" type="ORF">CHH72_02485</name>
</gene>
<reference evidence="1 2" key="1">
    <citation type="submission" date="2017-07" db="EMBL/GenBank/DDBJ databases">
        <title>Isolation and whole genome analysis of endospore-forming bacteria from heroin.</title>
        <authorList>
            <person name="Kalinowski J."/>
            <person name="Ahrens B."/>
            <person name="Al-Dilaimi A."/>
            <person name="Winkler A."/>
            <person name="Wibberg D."/>
            <person name="Schleenbecker U."/>
            <person name="Ruckert C."/>
            <person name="Wolfel R."/>
            <person name="Grass G."/>
        </authorList>
    </citation>
    <scope>NUCLEOTIDE SEQUENCE [LARGE SCALE GENOMIC DNA]</scope>
    <source>
        <strain evidence="1 2">7539</strain>
    </source>
</reference>